<keyword evidence="14" id="KW-0732">Signal</keyword>
<feature type="domain" description="Thiol-activated cytolysin C-terminal" evidence="15">
    <location>
        <begin position="421"/>
        <end position="513"/>
    </location>
</feature>
<dbReference type="GO" id="GO:0031640">
    <property type="term" value="P:killing of cells of another organism"/>
    <property type="evidence" value="ECO:0007669"/>
    <property type="project" value="UniProtKB-KW"/>
</dbReference>
<dbReference type="PROSITE" id="PS51257">
    <property type="entry name" value="PROKAR_LIPOPROTEIN"/>
    <property type="match status" value="1"/>
</dbReference>
<evidence type="ECO:0000256" key="5">
    <source>
        <dbReference type="ARBA" id="ARBA00022525"/>
    </source>
</evidence>
<keyword evidence="9" id="KW-0204">Cytolysis</keyword>
<reference evidence="16 17" key="1">
    <citation type="submission" date="2019-10" db="EMBL/GenBank/DDBJ databases">
        <title>A soil myxobacterium in the family Polyangiaceae.</title>
        <authorList>
            <person name="Li Y."/>
            <person name="Wang J."/>
        </authorList>
    </citation>
    <scope>NUCLEOTIDE SEQUENCE [LARGE SCALE GENOMIC DNA]</scope>
    <source>
        <strain evidence="16 17">DSM 14734</strain>
    </source>
</reference>
<feature type="chain" id="PRO_5027112121" description="Thiol-activated cytolysin C-terminal domain-containing protein" evidence="14">
    <location>
        <begin position="22"/>
        <end position="520"/>
    </location>
</feature>
<proteinExistence type="inferred from homology"/>
<dbReference type="RefSeq" id="WP_153819917.1">
    <property type="nucleotide sequence ID" value="NZ_WJIE01000004.1"/>
</dbReference>
<evidence type="ECO:0000256" key="14">
    <source>
        <dbReference type="SAM" id="SignalP"/>
    </source>
</evidence>
<dbReference type="EMBL" id="WJIE01000004">
    <property type="protein sequence ID" value="MRG93044.1"/>
    <property type="molecule type" value="Genomic_DNA"/>
</dbReference>
<dbReference type="PRINTS" id="PR01400">
    <property type="entry name" value="TACYTOLYSIN"/>
</dbReference>
<feature type="signal peptide" evidence="14">
    <location>
        <begin position="1"/>
        <end position="21"/>
    </location>
</feature>
<dbReference type="GO" id="GO:0033644">
    <property type="term" value="C:host cell membrane"/>
    <property type="evidence" value="ECO:0007669"/>
    <property type="project" value="UniProtKB-SubCell"/>
</dbReference>
<keyword evidence="13" id="KW-0472">Membrane</keyword>
<evidence type="ECO:0000313" key="17">
    <source>
        <dbReference type="Proteomes" id="UP000440224"/>
    </source>
</evidence>
<keyword evidence="6" id="KW-0800">Toxin</keyword>
<dbReference type="Gene3D" id="2.60.40.1430">
    <property type="entry name" value="Perfringolysin, domain 4"/>
    <property type="match status" value="1"/>
</dbReference>
<dbReference type="GO" id="GO:0005576">
    <property type="term" value="C:extracellular region"/>
    <property type="evidence" value="ECO:0007669"/>
    <property type="project" value="UniProtKB-SubCell"/>
</dbReference>
<dbReference type="GO" id="GO:0090729">
    <property type="term" value="F:toxin activity"/>
    <property type="evidence" value="ECO:0007669"/>
    <property type="project" value="UniProtKB-KW"/>
</dbReference>
<gene>
    <name evidence="16" type="ORF">GF068_14045</name>
</gene>
<evidence type="ECO:0000259" key="15">
    <source>
        <dbReference type="Pfam" id="PF17440"/>
    </source>
</evidence>
<organism evidence="16 17">
    <name type="scientific">Polyangium spumosum</name>
    <dbReference type="NCBI Taxonomy" id="889282"/>
    <lineage>
        <taxon>Bacteria</taxon>
        <taxon>Pseudomonadati</taxon>
        <taxon>Myxococcota</taxon>
        <taxon>Polyangia</taxon>
        <taxon>Polyangiales</taxon>
        <taxon>Polyangiaceae</taxon>
        <taxon>Polyangium</taxon>
    </lineage>
</organism>
<dbReference type="SUPFAM" id="SSF56978">
    <property type="entry name" value="Perfringolysin"/>
    <property type="match status" value="1"/>
</dbReference>
<accession>A0A6N7PSM7</accession>
<evidence type="ECO:0000256" key="3">
    <source>
        <dbReference type="ARBA" id="ARBA00008503"/>
    </source>
</evidence>
<keyword evidence="8" id="KW-0354">Hemolysis</keyword>
<dbReference type="InterPro" id="IPR036359">
    <property type="entry name" value="Thiol_cytolysin_sf"/>
</dbReference>
<dbReference type="GO" id="GO:0015485">
    <property type="term" value="F:cholesterol binding"/>
    <property type="evidence" value="ECO:0007669"/>
    <property type="project" value="InterPro"/>
</dbReference>
<evidence type="ECO:0000256" key="9">
    <source>
        <dbReference type="ARBA" id="ARBA00022852"/>
    </source>
</evidence>
<name>A0A6N7PSM7_9BACT</name>
<evidence type="ECO:0000313" key="16">
    <source>
        <dbReference type="EMBL" id="MRG93044.1"/>
    </source>
</evidence>
<dbReference type="InterPro" id="IPR038700">
    <property type="entry name" value="Thiol_cytolys_C_sf"/>
</dbReference>
<evidence type="ECO:0000256" key="1">
    <source>
        <dbReference type="ARBA" id="ARBA00004301"/>
    </source>
</evidence>
<comment type="caution">
    <text evidence="16">The sequence shown here is derived from an EMBL/GenBank/DDBJ whole genome shotgun (WGS) entry which is preliminary data.</text>
</comment>
<keyword evidence="7" id="KW-0812">Transmembrane</keyword>
<dbReference type="Gene3D" id="3.90.840.10">
    <property type="entry name" value="Thiol-activated cytolysin superfamily/Thiol-activated cytolysin, alpha-beta domain"/>
    <property type="match status" value="1"/>
</dbReference>
<comment type="subcellular location">
    <subcellularLocation>
        <location evidence="1">Host membrane</location>
        <topology evidence="1">Multi-pass membrane protein</topology>
    </subcellularLocation>
    <subcellularLocation>
        <location evidence="2">Secreted</location>
    </subcellularLocation>
</comment>
<dbReference type="Gene3D" id="3.40.30.40">
    <property type="entry name" value="Perfringolysin"/>
    <property type="match status" value="1"/>
</dbReference>
<evidence type="ECO:0000256" key="4">
    <source>
        <dbReference type="ARBA" id="ARBA00022452"/>
    </source>
</evidence>
<dbReference type="InterPro" id="IPR036363">
    <property type="entry name" value="Thiol_cytolysin_ab_sf"/>
</dbReference>
<dbReference type="OrthoDB" id="4230213at2"/>
<dbReference type="Pfam" id="PF01289">
    <property type="entry name" value="Thiol_cytolysin"/>
    <property type="match status" value="1"/>
</dbReference>
<evidence type="ECO:0000256" key="11">
    <source>
        <dbReference type="ARBA" id="ARBA00023026"/>
    </source>
</evidence>
<dbReference type="InterPro" id="IPR035390">
    <property type="entry name" value="Thiol_cytolys_C"/>
</dbReference>
<sequence>MTKLRLITLLAHVGLLGTACVATTDEADSSRTGEYRQDGEIHRGEASQPLMAIAAIDIDDYIRSLDYDQRQILNVQLEGRTPTPPAREREKKGSAVIITTKTEHSLSKNLSDVALLRPTTGVIFPGALIFADHNLMEGQPVPITLPRSNMIISIDLPGLRHGWRVVEEPSNSSVQDAVVEMLEEWNARPASQGYANAARSYFEVKTAYTSRQVALELGINAKWAAGAASSQLDVSTNSETSVAIAFFKQVFYTVTLDVPSRPSAFFADSVTLADVQQMFKAERPPAYVRSVDYGRILMVRMETMSRDTRANLQGALKQVTSGGFEVGGSLRAHYEDIAKNATFTVVAIGGGAQTVTSFAGSEDDMKKLREYITNGATYRRDNPGAPISYTVAFMRDNAIATMGFTGDYTQTESVEYPNGFIKMEHRGAYVAKFEVSWEEPDFNDEYTVRKSWKSGNKTAGYSHKLDLPGDARNVKILGMAATGLIWDPWAEVLNLALPGIDNKCYRIKGTTLHRSWDTRC</sequence>
<evidence type="ECO:0000256" key="8">
    <source>
        <dbReference type="ARBA" id="ARBA00022735"/>
    </source>
</evidence>
<evidence type="ECO:0000256" key="7">
    <source>
        <dbReference type="ARBA" id="ARBA00022692"/>
    </source>
</evidence>
<dbReference type="Pfam" id="PF17440">
    <property type="entry name" value="Thiol_cytolys_C"/>
    <property type="match status" value="1"/>
</dbReference>
<keyword evidence="17" id="KW-1185">Reference proteome</keyword>
<dbReference type="AlphaFoldDB" id="A0A6N7PSM7"/>
<evidence type="ECO:0000256" key="13">
    <source>
        <dbReference type="ARBA" id="ARBA00023136"/>
    </source>
</evidence>
<keyword evidence="12" id="KW-0446">Lipid-binding</keyword>
<evidence type="ECO:0000256" key="10">
    <source>
        <dbReference type="ARBA" id="ARBA00022870"/>
    </source>
</evidence>
<keyword evidence="4" id="KW-1134">Transmembrane beta strand</keyword>
<keyword evidence="5" id="KW-0964">Secreted</keyword>
<dbReference type="InterPro" id="IPR001869">
    <property type="entry name" value="Thiol_cytolysin"/>
</dbReference>
<comment type="similarity">
    <text evidence="3">Belongs to the cholesterol-dependent cytolysin family.</text>
</comment>
<keyword evidence="11" id="KW-0843">Virulence</keyword>
<evidence type="ECO:0000256" key="6">
    <source>
        <dbReference type="ARBA" id="ARBA00022656"/>
    </source>
</evidence>
<evidence type="ECO:0000256" key="12">
    <source>
        <dbReference type="ARBA" id="ARBA00023121"/>
    </source>
</evidence>
<evidence type="ECO:0000256" key="2">
    <source>
        <dbReference type="ARBA" id="ARBA00004613"/>
    </source>
</evidence>
<dbReference type="Proteomes" id="UP000440224">
    <property type="component" value="Unassembled WGS sequence"/>
</dbReference>
<keyword evidence="10" id="KW-1043">Host membrane</keyword>
<dbReference type="Gene3D" id="3.30.1040.20">
    <property type="match status" value="1"/>
</dbReference>
<protein>
    <recommendedName>
        <fullName evidence="15">Thiol-activated cytolysin C-terminal domain-containing protein</fullName>
    </recommendedName>
</protein>